<evidence type="ECO:0000313" key="1">
    <source>
        <dbReference type="EMBL" id="CAG9787338.1"/>
    </source>
</evidence>
<sequence length="97" mass="10393">MFKCSGVKSALVSGERRRGGGVLAADRALPPFSQFSRSGARTPHAVLARATRSWSGDMRGCVDRGPYGSGSTSHIGPPPRRHLLHLYGIIAPQKTHE</sequence>
<accession>A0A9N9R0E5</accession>
<organism evidence="1 2">
    <name type="scientific">Diatraea saccharalis</name>
    <name type="common">sugarcane borer</name>
    <dbReference type="NCBI Taxonomy" id="40085"/>
    <lineage>
        <taxon>Eukaryota</taxon>
        <taxon>Metazoa</taxon>
        <taxon>Ecdysozoa</taxon>
        <taxon>Arthropoda</taxon>
        <taxon>Hexapoda</taxon>
        <taxon>Insecta</taxon>
        <taxon>Pterygota</taxon>
        <taxon>Neoptera</taxon>
        <taxon>Endopterygota</taxon>
        <taxon>Lepidoptera</taxon>
        <taxon>Glossata</taxon>
        <taxon>Ditrysia</taxon>
        <taxon>Pyraloidea</taxon>
        <taxon>Crambidae</taxon>
        <taxon>Crambinae</taxon>
        <taxon>Diatraea</taxon>
    </lineage>
</organism>
<gene>
    <name evidence="1" type="ORF">DIATSA_LOCUS5224</name>
</gene>
<name>A0A9N9R0E5_9NEOP</name>
<reference evidence="1" key="2">
    <citation type="submission" date="2022-10" db="EMBL/GenBank/DDBJ databases">
        <authorList>
            <consortium name="ENA_rothamsted_submissions"/>
            <consortium name="culmorum"/>
            <person name="King R."/>
        </authorList>
    </citation>
    <scope>NUCLEOTIDE SEQUENCE</scope>
</reference>
<dbReference type="EMBL" id="OU893348">
    <property type="protein sequence ID" value="CAG9787338.1"/>
    <property type="molecule type" value="Genomic_DNA"/>
</dbReference>
<evidence type="ECO:0000313" key="2">
    <source>
        <dbReference type="Proteomes" id="UP001153714"/>
    </source>
</evidence>
<protein>
    <submittedName>
        <fullName evidence="1">Uncharacterized protein</fullName>
    </submittedName>
</protein>
<dbReference type="OrthoDB" id="7490015at2759"/>
<dbReference type="Proteomes" id="UP001153714">
    <property type="component" value="Chromosome 17"/>
</dbReference>
<dbReference type="AlphaFoldDB" id="A0A9N9R0E5"/>
<keyword evidence="2" id="KW-1185">Reference proteome</keyword>
<reference evidence="1" key="1">
    <citation type="submission" date="2021-12" db="EMBL/GenBank/DDBJ databases">
        <authorList>
            <person name="King R."/>
        </authorList>
    </citation>
    <scope>NUCLEOTIDE SEQUENCE</scope>
</reference>
<proteinExistence type="predicted"/>